<sequence length="35" mass="3884">MAAELWSIENNLSGANMDFEEFADAVDDDGVFRGF</sequence>
<dbReference type="Proteomes" id="UP001160499">
    <property type="component" value="Unassembled WGS sequence"/>
</dbReference>
<dbReference type="InterPro" id="IPR053832">
    <property type="entry name" value="DUF6924"/>
</dbReference>
<evidence type="ECO:0000313" key="3">
    <source>
        <dbReference type="Proteomes" id="UP001160499"/>
    </source>
</evidence>
<accession>A0ABT6LGG5</accession>
<proteinExistence type="predicted"/>
<protein>
    <recommendedName>
        <fullName evidence="1">DUF6924 domain-containing protein</fullName>
    </recommendedName>
</protein>
<gene>
    <name evidence="2" type="ORF">M2283_001752</name>
</gene>
<evidence type="ECO:0000259" key="1">
    <source>
        <dbReference type="Pfam" id="PF21962"/>
    </source>
</evidence>
<dbReference type="Pfam" id="PF21962">
    <property type="entry name" value="DUF6924"/>
    <property type="match status" value="1"/>
</dbReference>
<feature type="domain" description="DUF6924" evidence="1">
    <location>
        <begin position="2"/>
        <end position="35"/>
    </location>
</feature>
<comment type="caution">
    <text evidence="2">The sequence shown here is derived from an EMBL/GenBank/DDBJ whole genome shotgun (WGS) entry which is preliminary data.</text>
</comment>
<dbReference type="EMBL" id="JARXVH010000002">
    <property type="protein sequence ID" value="MDH6214469.1"/>
    <property type="molecule type" value="Genomic_DNA"/>
</dbReference>
<keyword evidence="3" id="KW-1185">Reference proteome</keyword>
<organism evidence="2 3">
    <name type="scientific">Streptomyces pseudovenezuelae</name>
    <dbReference type="NCBI Taxonomy" id="67350"/>
    <lineage>
        <taxon>Bacteria</taxon>
        <taxon>Bacillati</taxon>
        <taxon>Actinomycetota</taxon>
        <taxon>Actinomycetes</taxon>
        <taxon>Kitasatosporales</taxon>
        <taxon>Streptomycetaceae</taxon>
        <taxon>Streptomyces</taxon>
        <taxon>Streptomyces aurantiacus group</taxon>
    </lineage>
</organism>
<reference evidence="2 3" key="1">
    <citation type="submission" date="2023-04" db="EMBL/GenBank/DDBJ databases">
        <title>Forest soil microbial communities from Buena Vista Peninsula, Colon Province, Panama.</title>
        <authorList>
            <person name="Bouskill N."/>
        </authorList>
    </citation>
    <scope>NUCLEOTIDE SEQUENCE [LARGE SCALE GENOMIC DNA]</scope>
    <source>
        <strain evidence="2 3">GGS1</strain>
    </source>
</reference>
<name>A0ABT6LGG5_9ACTN</name>
<evidence type="ECO:0000313" key="2">
    <source>
        <dbReference type="EMBL" id="MDH6214469.1"/>
    </source>
</evidence>